<dbReference type="Pfam" id="PF00132">
    <property type="entry name" value="Hexapep"/>
    <property type="match status" value="1"/>
</dbReference>
<organism evidence="4 5">
    <name type="scientific">Pseudomonas lini</name>
    <dbReference type="NCBI Taxonomy" id="163011"/>
    <lineage>
        <taxon>Bacteria</taxon>
        <taxon>Pseudomonadati</taxon>
        <taxon>Pseudomonadota</taxon>
        <taxon>Gammaproteobacteria</taxon>
        <taxon>Pseudomonadales</taxon>
        <taxon>Pseudomonadaceae</taxon>
        <taxon>Pseudomonas</taxon>
    </lineage>
</organism>
<evidence type="ECO:0000313" key="3">
    <source>
        <dbReference type="EMBL" id="KAB0503629.1"/>
    </source>
</evidence>
<accession>A0A0J6HHU5</accession>
<dbReference type="SUPFAM" id="SSF51161">
    <property type="entry name" value="Trimeric LpxA-like enzymes"/>
    <property type="match status" value="1"/>
</dbReference>
<dbReference type="GO" id="GO:0005829">
    <property type="term" value="C:cytosol"/>
    <property type="evidence" value="ECO:0007669"/>
    <property type="project" value="TreeGrafter"/>
</dbReference>
<dbReference type="AlphaFoldDB" id="A0A0J6HHU5"/>
<dbReference type="EMBL" id="LT629746">
    <property type="protein sequence ID" value="SDT52019.1"/>
    <property type="molecule type" value="Genomic_DNA"/>
</dbReference>
<dbReference type="RefSeq" id="WP_038978344.1">
    <property type="nucleotide sequence ID" value="NZ_JABTYG010000003.1"/>
</dbReference>
<evidence type="ECO:0000313" key="5">
    <source>
        <dbReference type="Proteomes" id="UP000182814"/>
    </source>
</evidence>
<keyword evidence="5" id="KW-1185">Reference proteome</keyword>
<dbReference type="CDD" id="cd04647">
    <property type="entry name" value="LbH_MAT_like"/>
    <property type="match status" value="1"/>
</dbReference>
<protein>
    <submittedName>
        <fullName evidence="3">Acyltransferase</fullName>
    </submittedName>
    <submittedName>
        <fullName evidence="4">Maltose O-acetyltransferase</fullName>
    </submittedName>
</protein>
<keyword evidence="2 4" id="KW-0808">Transferase</keyword>
<reference evidence="5" key="1">
    <citation type="submission" date="2016-10" db="EMBL/GenBank/DDBJ databases">
        <authorList>
            <person name="Varghese N."/>
            <person name="Submissions S."/>
        </authorList>
    </citation>
    <scope>NUCLEOTIDE SEQUENCE [LARGE SCALE GENOMIC DNA]</scope>
    <source>
        <strain evidence="5">BS3782</strain>
    </source>
</reference>
<dbReference type="InterPro" id="IPR001451">
    <property type="entry name" value="Hexapep"/>
</dbReference>
<evidence type="ECO:0000256" key="1">
    <source>
        <dbReference type="ARBA" id="ARBA00007274"/>
    </source>
</evidence>
<dbReference type="EMBL" id="VZPO01000006">
    <property type="protein sequence ID" value="KAB0503629.1"/>
    <property type="molecule type" value="Genomic_DNA"/>
</dbReference>
<evidence type="ECO:0000256" key="2">
    <source>
        <dbReference type="ARBA" id="ARBA00022679"/>
    </source>
</evidence>
<dbReference type="Proteomes" id="UP000434925">
    <property type="component" value="Unassembled WGS sequence"/>
</dbReference>
<dbReference type="InterPro" id="IPR051159">
    <property type="entry name" value="Hexapeptide_acetyltransf"/>
</dbReference>
<dbReference type="PANTHER" id="PTHR23416:SF23">
    <property type="entry name" value="ACETYLTRANSFERASE C18B11.09C-RELATED"/>
    <property type="match status" value="1"/>
</dbReference>
<reference evidence="4" key="2">
    <citation type="submission" date="2016-10" db="EMBL/GenBank/DDBJ databases">
        <authorList>
            <person name="de Groot N.N."/>
        </authorList>
    </citation>
    <scope>NUCLEOTIDE SEQUENCE [LARGE SCALE GENOMIC DNA]</scope>
    <source>
        <strain evidence="4">BS3782</strain>
    </source>
</reference>
<dbReference type="PATRIC" id="fig|163011.3.peg.3222"/>
<dbReference type="Proteomes" id="UP000182814">
    <property type="component" value="Chromosome I"/>
</dbReference>
<dbReference type="InterPro" id="IPR011004">
    <property type="entry name" value="Trimer_LpxA-like_sf"/>
</dbReference>
<dbReference type="PANTHER" id="PTHR23416">
    <property type="entry name" value="SIALIC ACID SYNTHASE-RELATED"/>
    <property type="match status" value="1"/>
</dbReference>
<keyword evidence="3" id="KW-0012">Acyltransferase</keyword>
<reference evidence="3 6" key="3">
    <citation type="submission" date="2019-09" db="EMBL/GenBank/DDBJ databases">
        <title>Draft genome sequences of 48 bacterial type strains from the CCUG.</title>
        <authorList>
            <person name="Tunovic T."/>
            <person name="Pineiro-Iglesias B."/>
            <person name="Unosson C."/>
            <person name="Inganas E."/>
            <person name="Ohlen M."/>
            <person name="Cardew S."/>
            <person name="Jensie-Markopoulos S."/>
            <person name="Salva-Serra F."/>
            <person name="Jaen-Luchoro D."/>
            <person name="Karlsson R."/>
            <person name="Svensson-Stadler L."/>
            <person name="Chun J."/>
            <person name="Moore E."/>
        </authorList>
    </citation>
    <scope>NUCLEOTIDE SEQUENCE [LARGE SCALE GENOMIC DNA]</scope>
    <source>
        <strain evidence="3 6">CCUG 51522</strain>
    </source>
</reference>
<dbReference type="Pfam" id="PF14602">
    <property type="entry name" value="Hexapep_2"/>
    <property type="match status" value="1"/>
</dbReference>
<evidence type="ECO:0000313" key="4">
    <source>
        <dbReference type="EMBL" id="SDT52019.1"/>
    </source>
</evidence>
<comment type="similarity">
    <text evidence="1">Belongs to the transferase hexapeptide repeat family.</text>
</comment>
<name>A0A0J6HHU5_9PSED</name>
<proteinExistence type="inferred from homology"/>
<sequence>MKNLKLNTKKVVVALFNTALSLAFFFSLRRSLLRATGCRIGTRTTVHRRVIFFSFGKFSIGKNCTVNYNCYMDNRAGISIGDNVNISHNTKIYTLGHDIDDPMSNTVGKPVVIGDNAWIFPNVMIMPGVTIGKGAVIYPGSVVTRNVEEYSIAGGNPAKHIRFRNQNILYRADFPIWFAL</sequence>
<dbReference type="GO" id="GO:0008374">
    <property type="term" value="F:O-acyltransferase activity"/>
    <property type="evidence" value="ECO:0007669"/>
    <property type="project" value="TreeGrafter"/>
</dbReference>
<gene>
    <name evidence="3" type="ORF">F7R14_17960</name>
    <name evidence="4" type="ORF">SAMN04490191_4921</name>
</gene>
<dbReference type="Gene3D" id="2.160.10.10">
    <property type="entry name" value="Hexapeptide repeat proteins"/>
    <property type="match status" value="1"/>
</dbReference>
<evidence type="ECO:0000313" key="6">
    <source>
        <dbReference type="Proteomes" id="UP000434925"/>
    </source>
</evidence>